<reference evidence="1 2" key="1">
    <citation type="submission" date="2020-01" db="EMBL/GenBank/DDBJ databases">
        <title>Genome sequence of Arachis hypogaea, cultivar Shitouqi.</title>
        <authorList>
            <person name="Zhuang W."/>
            <person name="Chen H."/>
            <person name="Varshney R."/>
            <person name="Wang D."/>
            <person name="Ming R."/>
        </authorList>
    </citation>
    <scope>NUCLEOTIDE SEQUENCE [LARGE SCALE GENOMIC DNA]</scope>
    <source>
        <tissue evidence="1">Young leaf</tissue>
    </source>
</reference>
<dbReference type="EMBL" id="CP031001">
    <property type="protein sequence ID" value="QHN78315.1"/>
    <property type="molecule type" value="Genomic_DNA"/>
</dbReference>
<protein>
    <submittedName>
        <fullName evidence="1">Uncharacterized protein</fullName>
    </submittedName>
</protein>
<accession>A0A6B9VBH9</accession>
<evidence type="ECO:0000313" key="2">
    <source>
        <dbReference type="Proteomes" id="UP000464620"/>
    </source>
</evidence>
<dbReference type="Proteomes" id="UP000464620">
    <property type="component" value="Chromosome B09"/>
</dbReference>
<proteinExistence type="predicted"/>
<name>A0A6B9VBH9_ARAHY</name>
<evidence type="ECO:0000313" key="1">
    <source>
        <dbReference type="EMBL" id="QHN78315.1"/>
    </source>
</evidence>
<gene>
    <name evidence="1" type="ORF">DS421_19g660320</name>
</gene>
<dbReference type="AlphaFoldDB" id="A0A6B9VBH9"/>
<sequence length="80" mass="8765">MSPRKGLQQAVTLPHYRLVTTRPSFMVESAAATTVHERSCRPRSHSEEDTCVIPEVITPTSTLAILHPVAILPSESLTLT</sequence>
<organism evidence="1 2">
    <name type="scientific">Arachis hypogaea</name>
    <name type="common">Peanut</name>
    <dbReference type="NCBI Taxonomy" id="3818"/>
    <lineage>
        <taxon>Eukaryota</taxon>
        <taxon>Viridiplantae</taxon>
        <taxon>Streptophyta</taxon>
        <taxon>Embryophyta</taxon>
        <taxon>Tracheophyta</taxon>
        <taxon>Spermatophyta</taxon>
        <taxon>Magnoliopsida</taxon>
        <taxon>eudicotyledons</taxon>
        <taxon>Gunneridae</taxon>
        <taxon>Pentapetalae</taxon>
        <taxon>rosids</taxon>
        <taxon>fabids</taxon>
        <taxon>Fabales</taxon>
        <taxon>Fabaceae</taxon>
        <taxon>Papilionoideae</taxon>
        <taxon>50 kb inversion clade</taxon>
        <taxon>dalbergioids sensu lato</taxon>
        <taxon>Dalbergieae</taxon>
        <taxon>Pterocarpus clade</taxon>
        <taxon>Arachis</taxon>
    </lineage>
</organism>